<protein>
    <submittedName>
        <fullName evidence="1">Uncharacterized protein</fullName>
    </submittedName>
</protein>
<keyword evidence="2" id="KW-1185">Reference proteome</keyword>
<organism evidence="1 2">
    <name type="scientific">Canavalia gladiata</name>
    <name type="common">Sword bean</name>
    <name type="synonym">Dolichos gladiatus</name>
    <dbReference type="NCBI Taxonomy" id="3824"/>
    <lineage>
        <taxon>Eukaryota</taxon>
        <taxon>Viridiplantae</taxon>
        <taxon>Streptophyta</taxon>
        <taxon>Embryophyta</taxon>
        <taxon>Tracheophyta</taxon>
        <taxon>Spermatophyta</taxon>
        <taxon>Magnoliopsida</taxon>
        <taxon>eudicotyledons</taxon>
        <taxon>Gunneridae</taxon>
        <taxon>Pentapetalae</taxon>
        <taxon>rosids</taxon>
        <taxon>fabids</taxon>
        <taxon>Fabales</taxon>
        <taxon>Fabaceae</taxon>
        <taxon>Papilionoideae</taxon>
        <taxon>50 kb inversion clade</taxon>
        <taxon>NPAAA clade</taxon>
        <taxon>indigoferoid/millettioid clade</taxon>
        <taxon>Phaseoleae</taxon>
        <taxon>Canavalia</taxon>
    </lineage>
</organism>
<accession>A0AAN9MXG2</accession>
<dbReference type="EMBL" id="JAYMYQ010000001">
    <property type="protein sequence ID" value="KAK7362487.1"/>
    <property type="molecule type" value="Genomic_DNA"/>
</dbReference>
<gene>
    <name evidence="1" type="ORF">VNO77_04602</name>
</gene>
<evidence type="ECO:0000313" key="2">
    <source>
        <dbReference type="Proteomes" id="UP001367508"/>
    </source>
</evidence>
<comment type="caution">
    <text evidence="1">The sequence shown here is derived from an EMBL/GenBank/DDBJ whole genome shotgun (WGS) entry which is preliminary data.</text>
</comment>
<sequence>MVKEIELCLALLELRMHYSYISHLRHNWRPLTETLACFLDDGVLPMHIRTMEDTLVASTVSIWLPNFDKKIGDKKKVWPTKTVSFAT</sequence>
<dbReference type="AlphaFoldDB" id="A0AAN9MXG2"/>
<name>A0AAN9MXG2_CANGL</name>
<evidence type="ECO:0000313" key="1">
    <source>
        <dbReference type="EMBL" id="KAK7362487.1"/>
    </source>
</evidence>
<dbReference type="Proteomes" id="UP001367508">
    <property type="component" value="Unassembled WGS sequence"/>
</dbReference>
<reference evidence="1 2" key="1">
    <citation type="submission" date="2024-01" db="EMBL/GenBank/DDBJ databases">
        <title>The genomes of 5 underutilized Papilionoideae crops provide insights into root nodulation and disease resistanc.</title>
        <authorList>
            <person name="Jiang F."/>
        </authorList>
    </citation>
    <scope>NUCLEOTIDE SEQUENCE [LARGE SCALE GENOMIC DNA]</scope>
    <source>
        <strain evidence="1">LVBAO_FW01</strain>
        <tissue evidence="1">Leaves</tissue>
    </source>
</reference>
<proteinExistence type="predicted"/>